<gene>
    <name evidence="3" type="primary">LOC111295230</name>
</gene>
<proteinExistence type="predicted"/>
<dbReference type="RefSeq" id="XP_022744367.1">
    <property type="nucleotide sequence ID" value="XM_022888632.1"/>
</dbReference>
<dbReference type="PANTHER" id="PTHR46137:SF10">
    <property type="entry name" value="LRAT DOMAIN-CONTAINING PROTEIN"/>
    <property type="match status" value="1"/>
</dbReference>
<dbReference type="KEGG" id="dzi:111295230"/>
<dbReference type="InterPro" id="IPR007053">
    <property type="entry name" value="LRAT_dom"/>
</dbReference>
<dbReference type="Proteomes" id="UP000515121">
    <property type="component" value="Unplaced"/>
</dbReference>
<feature type="domain" description="LRAT" evidence="1">
    <location>
        <begin position="8"/>
        <end position="97"/>
    </location>
</feature>
<keyword evidence="2" id="KW-1185">Reference proteome</keyword>
<evidence type="ECO:0000259" key="1">
    <source>
        <dbReference type="Pfam" id="PF04970"/>
    </source>
</evidence>
<dbReference type="GeneID" id="111295230"/>
<dbReference type="Gene3D" id="3.90.1720.10">
    <property type="entry name" value="endopeptidase domain like (from Nostoc punctiforme)"/>
    <property type="match status" value="1"/>
</dbReference>
<dbReference type="PANTHER" id="PTHR46137">
    <property type="entry name" value="OS05G0310600 PROTEIN"/>
    <property type="match status" value="1"/>
</dbReference>
<sequence>MPVRRDSLRPGDHIYSDRCLRVYFHHGIYVGKATVTNSRNEEKEIDDAVIHFMGVGKSNNKTPCERCGHRSRRIGVVITCLECFLEGQSLYVYEYDVPYLMLRLKQVELAVLILAGQPIRF</sequence>
<name>A0A6P5YVS3_DURZI</name>
<evidence type="ECO:0000313" key="3">
    <source>
        <dbReference type="RefSeq" id="XP_022744367.1"/>
    </source>
</evidence>
<organism evidence="2 3">
    <name type="scientific">Durio zibethinus</name>
    <name type="common">Durian</name>
    <dbReference type="NCBI Taxonomy" id="66656"/>
    <lineage>
        <taxon>Eukaryota</taxon>
        <taxon>Viridiplantae</taxon>
        <taxon>Streptophyta</taxon>
        <taxon>Embryophyta</taxon>
        <taxon>Tracheophyta</taxon>
        <taxon>Spermatophyta</taxon>
        <taxon>Magnoliopsida</taxon>
        <taxon>eudicotyledons</taxon>
        <taxon>Gunneridae</taxon>
        <taxon>Pentapetalae</taxon>
        <taxon>rosids</taxon>
        <taxon>malvids</taxon>
        <taxon>Malvales</taxon>
        <taxon>Malvaceae</taxon>
        <taxon>Helicteroideae</taxon>
        <taxon>Durio</taxon>
    </lineage>
</organism>
<dbReference type="OrthoDB" id="421951at2759"/>
<dbReference type="Pfam" id="PF04970">
    <property type="entry name" value="LRAT"/>
    <property type="match status" value="1"/>
</dbReference>
<accession>A0A6P5YVS3</accession>
<protein>
    <submittedName>
        <fullName evidence="3">Uncharacterized protein LOC111295230</fullName>
    </submittedName>
</protein>
<evidence type="ECO:0000313" key="2">
    <source>
        <dbReference type="Proteomes" id="UP000515121"/>
    </source>
</evidence>
<reference evidence="3" key="1">
    <citation type="submission" date="2025-08" db="UniProtKB">
        <authorList>
            <consortium name="RefSeq"/>
        </authorList>
    </citation>
    <scope>IDENTIFICATION</scope>
    <source>
        <tissue evidence="3">Fruit stalk</tissue>
    </source>
</reference>
<dbReference type="AlphaFoldDB" id="A0A6P5YVS3"/>